<reference evidence="7 8" key="1">
    <citation type="journal article" date="2016" name="Nat. Commun.">
        <title>Thousands of microbial genomes shed light on interconnected biogeochemical processes in an aquifer system.</title>
        <authorList>
            <person name="Anantharaman K."/>
            <person name="Brown C.T."/>
            <person name="Hug L.A."/>
            <person name="Sharon I."/>
            <person name="Castelle C.J."/>
            <person name="Probst A.J."/>
            <person name="Thomas B.C."/>
            <person name="Singh A."/>
            <person name="Wilkins M.J."/>
            <person name="Karaoz U."/>
            <person name="Brodie E.L."/>
            <person name="Williams K.H."/>
            <person name="Hubbard S.S."/>
            <person name="Banfield J.F."/>
        </authorList>
    </citation>
    <scope>NUCLEOTIDE SEQUENCE [LARGE SCALE GENOMIC DNA]</scope>
</reference>
<dbReference type="InterPro" id="IPR020574">
    <property type="entry name" value="Ribosomal_uS9_CS"/>
</dbReference>
<dbReference type="SUPFAM" id="SSF54211">
    <property type="entry name" value="Ribosomal protein S5 domain 2-like"/>
    <property type="match status" value="1"/>
</dbReference>
<evidence type="ECO:0000256" key="1">
    <source>
        <dbReference type="ARBA" id="ARBA00005251"/>
    </source>
</evidence>
<dbReference type="GO" id="GO:0022627">
    <property type="term" value="C:cytosolic small ribosomal subunit"/>
    <property type="evidence" value="ECO:0007669"/>
    <property type="project" value="TreeGrafter"/>
</dbReference>
<dbReference type="PANTHER" id="PTHR21569:SF1">
    <property type="entry name" value="SMALL RIBOSOMAL SUBUNIT PROTEIN US9M"/>
    <property type="match status" value="1"/>
</dbReference>
<evidence type="ECO:0000256" key="2">
    <source>
        <dbReference type="ARBA" id="ARBA00022980"/>
    </source>
</evidence>
<keyword evidence="3 4" id="KW-0687">Ribonucleoprotein</keyword>
<keyword evidence="2 4" id="KW-0689">Ribosomal protein</keyword>
<dbReference type="InterPro" id="IPR020568">
    <property type="entry name" value="Ribosomal_Su5_D2-typ_SF"/>
</dbReference>
<protein>
    <recommendedName>
        <fullName evidence="5">30S ribosomal protein S9</fullName>
    </recommendedName>
</protein>
<evidence type="ECO:0000256" key="6">
    <source>
        <dbReference type="SAM" id="MobiDB-lite"/>
    </source>
</evidence>
<evidence type="ECO:0000256" key="5">
    <source>
        <dbReference type="RuleBase" id="RU003816"/>
    </source>
</evidence>
<dbReference type="InterPro" id="IPR014721">
    <property type="entry name" value="Ribsml_uS5_D2-typ_fold_subgr"/>
</dbReference>
<evidence type="ECO:0000313" key="8">
    <source>
        <dbReference type="Proteomes" id="UP000178098"/>
    </source>
</evidence>
<evidence type="ECO:0000313" key="7">
    <source>
        <dbReference type="EMBL" id="OGK29446.1"/>
    </source>
</evidence>
<organism evidence="7 8">
    <name type="scientific">Candidatus Roizmanbacteria bacterium RIFCSPHIGHO2_02_FULL_43_11</name>
    <dbReference type="NCBI Taxonomy" id="1802043"/>
    <lineage>
        <taxon>Bacteria</taxon>
        <taxon>Candidatus Roizmaniibacteriota</taxon>
    </lineage>
</organism>
<name>A0A1F7HET6_9BACT</name>
<evidence type="ECO:0000256" key="3">
    <source>
        <dbReference type="ARBA" id="ARBA00023274"/>
    </source>
</evidence>
<comment type="caution">
    <text evidence="7">The sequence shown here is derived from an EMBL/GenBank/DDBJ whole genome shotgun (WGS) entry which is preliminary data.</text>
</comment>
<dbReference type="AlphaFoldDB" id="A0A1F7HET6"/>
<dbReference type="PROSITE" id="PS00360">
    <property type="entry name" value="RIBOSOMAL_S9"/>
    <property type="match status" value="1"/>
</dbReference>
<dbReference type="Proteomes" id="UP000178098">
    <property type="component" value="Unassembled WGS sequence"/>
</dbReference>
<gene>
    <name evidence="7" type="ORF">A3D08_01945</name>
</gene>
<dbReference type="EMBL" id="MFZT01000047">
    <property type="protein sequence ID" value="OGK29446.1"/>
    <property type="molecule type" value="Genomic_DNA"/>
</dbReference>
<dbReference type="GO" id="GO:0006412">
    <property type="term" value="P:translation"/>
    <property type="evidence" value="ECO:0007669"/>
    <property type="project" value="InterPro"/>
</dbReference>
<comment type="similarity">
    <text evidence="1 4">Belongs to the universal ribosomal protein uS9 family.</text>
</comment>
<dbReference type="GO" id="GO:0003735">
    <property type="term" value="F:structural constituent of ribosome"/>
    <property type="evidence" value="ECO:0007669"/>
    <property type="project" value="InterPro"/>
</dbReference>
<dbReference type="Gene3D" id="3.30.230.10">
    <property type="match status" value="1"/>
</dbReference>
<accession>A0A1F7HET6</accession>
<dbReference type="InterPro" id="IPR000754">
    <property type="entry name" value="Ribosomal_uS9"/>
</dbReference>
<evidence type="ECO:0000256" key="4">
    <source>
        <dbReference type="RuleBase" id="RU003815"/>
    </source>
</evidence>
<dbReference type="PANTHER" id="PTHR21569">
    <property type="entry name" value="RIBOSOMAL PROTEIN S9"/>
    <property type="match status" value="1"/>
</dbReference>
<dbReference type="Pfam" id="PF00380">
    <property type="entry name" value="Ribosomal_S9"/>
    <property type="match status" value="1"/>
</dbReference>
<feature type="compositionally biased region" description="Basic residues" evidence="6">
    <location>
        <begin position="127"/>
        <end position="147"/>
    </location>
</feature>
<feature type="region of interest" description="Disordered" evidence="6">
    <location>
        <begin position="114"/>
        <end position="147"/>
    </location>
</feature>
<proteinExistence type="inferred from homology"/>
<dbReference type="GO" id="GO:0003723">
    <property type="term" value="F:RNA binding"/>
    <property type="evidence" value="ECO:0007669"/>
    <property type="project" value="TreeGrafter"/>
</dbReference>
<sequence length="147" mass="16505">MVKKAKTVTYYEAIGRRKSAVALVRLYISPKASKTTSSMNKGDFLINSIPAKEYFQFEPYVQLFQLPLHVVDALERFAISVIATGGGKRGQLDAVRLGLARALEQADENNRKKLKAEGLLTRDSRVRERRKAGTGGRARRKKQSPKR</sequence>